<organism evidence="2">
    <name type="scientific">Mucochytrium quahogii</name>
    <dbReference type="NCBI Taxonomy" id="96639"/>
    <lineage>
        <taxon>Eukaryota</taxon>
        <taxon>Sar</taxon>
        <taxon>Stramenopiles</taxon>
        <taxon>Bigyra</taxon>
        <taxon>Labyrinthulomycetes</taxon>
        <taxon>Thraustochytrida</taxon>
        <taxon>Thraustochytriidae</taxon>
        <taxon>Mucochytrium</taxon>
    </lineage>
</organism>
<protein>
    <submittedName>
        <fullName evidence="2">Uncharacterized protein</fullName>
    </submittedName>
</protein>
<feature type="compositionally biased region" description="Basic and acidic residues" evidence="1">
    <location>
        <begin position="1"/>
        <end position="16"/>
    </location>
</feature>
<accession>A0A7S2R9B1</accession>
<dbReference type="EMBL" id="HBHK01001719">
    <property type="protein sequence ID" value="CAD9664508.1"/>
    <property type="molecule type" value="Transcribed_RNA"/>
</dbReference>
<feature type="region of interest" description="Disordered" evidence="1">
    <location>
        <begin position="1"/>
        <end position="64"/>
    </location>
</feature>
<gene>
    <name evidence="2" type="ORF">QSP1433_LOCUS1044</name>
</gene>
<evidence type="ECO:0000256" key="1">
    <source>
        <dbReference type="SAM" id="MobiDB-lite"/>
    </source>
</evidence>
<proteinExistence type="predicted"/>
<dbReference type="AlphaFoldDB" id="A0A7S2R9B1"/>
<sequence length="363" mass="40375">MISARDLDRRAKLAEWKKKRNPGGDGAKGKNQVAGKALTPSKLVFSGPCASNKAGKDKENTPVVNTQSIRAKLVQSAKKKKQALAEKKSKVLEEGPRKVVEKVKHVKPKSDNLMRLKQMIDAQLGVFDELLTCSKHQEARDFLKQVIEEIPQSLESGDLWARLVKLELDLGNTRRACCALSYGLQNTKMDYGKLLELCVNVVGSEILHGQQLPPRDELFTAPFKHVTAPVAASPDQILDSVIEEDNELDAYLQYNPNTTAKKRKSLGPAKRIVTNESAKKLKFSVDIEAKNNCTGRFVTMASVKTKKTDIDGLGSEVRMTPVRRSARVNKTKSRKDTASILKDTNYTYTPNKFVQDEEEELLG</sequence>
<evidence type="ECO:0000313" key="2">
    <source>
        <dbReference type="EMBL" id="CAD9664508.1"/>
    </source>
</evidence>
<reference evidence="2" key="1">
    <citation type="submission" date="2021-01" db="EMBL/GenBank/DDBJ databases">
        <authorList>
            <person name="Corre E."/>
            <person name="Pelletier E."/>
            <person name="Niang G."/>
            <person name="Scheremetjew M."/>
            <person name="Finn R."/>
            <person name="Kale V."/>
            <person name="Holt S."/>
            <person name="Cochrane G."/>
            <person name="Meng A."/>
            <person name="Brown T."/>
            <person name="Cohen L."/>
        </authorList>
    </citation>
    <scope>NUCLEOTIDE SEQUENCE</scope>
    <source>
        <strain evidence="2">NY070348D</strain>
    </source>
</reference>
<name>A0A7S2R9B1_9STRA</name>